<dbReference type="EMBL" id="BDRX01000010">
    <property type="protein sequence ID" value="GBF89428.1"/>
    <property type="molecule type" value="Genomic_DNA"/>
</dbReference>
<keyword evidence="3 8" id="KW-0347">Helicase</keyword>
<dbReference type="InterPro" id="IPR027417">
    <property type="entry name" value="P-loop_NTPase"/>
</dbReference>
<feature type="compositionally biased region" description="Gly residues" evidence="5">
    <location>
        <begin position="939"/>
        <end position="982"/>
    </location>
</feature>
<evidence type="ECO:0000313" key="8">
    <source>
        <dbReference type="EMBL" id="GBF89428.1"/>
    </source>
</evidence>
<evidence type="ECO:0000259" key="6">
    <source>
        <dbReference type="PROSITE" id="PS51192"/>
    </source>
</evidence>
<dbReference type="InterPro" id="IPR007502">
    <property type="entry name" value="Helicase-assoc_dom"/>
</dbReference>
<feature type="region of interest" description="Disordered" evidence="5">
    <location>
        <begin position="915"/>
        <end position="990"/>
    </location>
</feature>
<keyword evidence="1" id="KW-0547">Nucleotide-binding</keyword>
<feature type="compositionally biased region" description="Gly residues" evidence="5">
    <location>
        <begin position="548"/>
        <end position="580"/>
    </location>
</feature>
<evidence type="ECO:0000259" key="7">
    <source>
        <dbReference type="PROSITE" id="PS51194"/>
    </source>
</evidence>
<dbReference type="Gene3D" id="1.20.120.1080">
    <property type="match status" value="1"/>
</dbReference>
<keyword evidence="2" id="KW-0378">Hydrolase</keyword>
<dbReference type="GO" id="GO:0016787">
    <property type="term" value="F:hydrolase activity"/>
    <property type="evidence" value="ECO:0007669"/>
    <property type="project" value="UniProtKB-KW"/>
</dbReference>
<keyword evidence="4" id="KW-0067">ATP-binding</keyword>
<name>A0A2V0NP80_9CHLO</name>
<sequence>MVLQAPPGAGKTTAVPLALLARAPRYLEGGRRVLVLEPRRVAAKAAARRMAAILGEPVGRTVGYRVRLETRVGPSTRVEVVTEGILLQRLQRDPELAGVGAIILDEFHERGLDADLALALTLDTQRWARPDLRVLVMSATLGGGLAEDVQSLMASVRGGQDGGGDGSGDGGVPVVVSEGRSYPVTTVYLGALPRRDGGRLERAVADAVLGALSSDPGDVLAFLPGVAEIRRTQQLLREEAPRGVQVLPLHGNLSPAQQDAAIRPSISGARRVVLATPIAESSITIDGVRVVVDSGLARAPIYDEGAGFSRLRTLRVSQASADQRRGRAGRTGPGVCYRLWDASDALEPSTTPEICDADLAPLALSLAAWGAPDGSGLPWLDPPDPDRLEVARALISDLGAVDDRGAVTAAGRAMARMGVHPRFAHLVLRAREMGCAELGCVVASLLSERDILRGSGGGPPSADIALRLSALAGEGPAIADRAGAMRVLQAARQMLRQLPAAASAPDAPEASADAASEAGGAASEAEGEDEEDEAEAAWSAAEEEEGRGSGGIGNGSSGGGGGGGGSGNGGGGGGSGGGGGGVGAAEFQTAWEAQASRRGLVGALVALAYPDRVAMRRDGGSAVGGKASFVMCSGRPLRLLCPDDPLKAADYIAVAELSAGRDGRNDTCQLAAALSLSAIRTHLAADLREGVSVFWAPASKVVLARKQTRLGTLVLSEAAAEVGDDEALPVLFKALQGDGWGSLPIPPAVEAWRHRAAWLRASEAAATGGSDLPDLSEAALLQSLPRWLGPFAARVRTRAQLAKLDWGTIIRGQLSWAQQQRVEAEAPSHVVLPTGSKVQIEYGPRSQPTARARLQECFGLLETPLLGGAARVPLLLELLSPSGQPLQVTADLASFWAGAYEQVRKDMAGRYVKHQWPVDPRNAPATRLTKKQQARADEAGGGGGGGGGAGGGGGGGGGGGSGSSSSGGGGSGSSSSGGGVSSGGKKKKKR</sequence>
<dbReference type="Pfam" id="PF00271">
    <property type="entry name" value="Helicase_C"/>
    <property type="match status" value="1"/>
</dbReference>
<dbReference type="SMART" id="SM00487">
    <property type="entry name" value="DEXDc"/>
    <property type="match status" value="1"/>
</dbReference>
<evidence type="ECO:0000256" key="5">
    <source>
        <dbReference type="SAM" id="MobiDB-lite"/>
    </source>
</evidence>
<evidence type="ECO:0000256" key="4">
    <source>
        <dbReference type="ARBA" id="ARBA00022840"/>
    </source>
</evidence>
<dbReference type="GO" id="GO:0004386">
    <property type="term" value="F:helicase activity"/>
    <property type="evidence" value="ECO:0007669"/>
    <property type="project" value="UniProtKB-KW"/>
</dbReference>
<proteinExistence type="predicted"/>
<dbReference type="SUPFAM" id="SSF52540">
    <property type="entry name" value="P-loop containing nucleoside triphosphate hydrolases"/>
    <property type="match status" value="2"/>
</dbReference>
<feature type="compositionally biased region" description="Acidic residues" evidence="5">
    <location>
        <begin position="525"/>
        <end position="545"/>
    </location>
</feature>
<dbReference type="Pfam" id="PF00270">
    <property type="entry name" value="DEAD"/>
    <property type="match status" value="1"/>
</dbReference>
<dbReference type="InterPro" id="IPR011545">
    <property type="entry name" value="DEAD/DEAH_box_helicase_dom"/>
</dbReference>
<dbReference type="OrthoDB" id="42344at2759"/>
<feature type="domain" description="Helicase C-terminal" evidence="7">
    <location>
        <begin position="204"/>
        <end position="370"/>
    </location>
</feature>
<gene>
    <name evidence="8" type="ORF">Rsub_02000</name>
</gene>
<dbReference type="AlphaFoldDB" id="A0A2V0NP80"/>
<feature type="domain" description="Helicase ATP-binding" evidence="6">
    <location>
        <begin position="1"/>
        <end position="159"/>
    </location>
</feature>
<dbReference type="Gene3D" id="3.40.50.300">
    <property type="entry name" value="P-loop containing nucleotide triphosphate hydrolases"/>
    <property type="match status" value="2"/>
</dbReference>
<dbReference type="SMART" id="SM00490">
    <property type="entry name" value="HELICc"/>
    <property type="match status" value="1"/>
</dbReference>
<dbReference type="InterPro" id="IPR014001">
    <property type="entry name" value="Helicase_ATP-bd"/>
</dbReference>
<dbReference type="STRING" id="307507.A0A2V0NP80"/>
<protein>
    <submittedName>
        <fullName evidence="8">ATP-dependent helicase</fullName>
    </submittedName>
</protein>
<dbReference type="GO" id="GO:0005524">
    <property type="term" value="F:ATP binding"/>
    <property type="evidence" value="ECO:0007669"/>
    <property type="project" value="UniProtKB-KW"/>
</dbReference>
<evidence type="ECO:0000256" key="2">
    <source>
        <dbReference type="ARBA" id="ARBA00022801"/>
    </source>
</evidence>
<dbReference type="Pfam" id="PF08482">
    <property type="entry name" value="HrpB_C"/>
    <property type="match status" value="1"/>
</dbReference>
<dbReference type="PANTHER" id="PTHR43519">
    <property type="entry name" value="ATP-DEPENDENT RNA HELICASE HRPB"/>
    <property type="match status" value="1"/>
</dbReference>
<organism evidence="8 9">
    <name type="scientific">Raphidocelis subcapitata</name>
    <dbReference type="NCBI Taxonomy" id="307507"/>
    <lineage>
        <taxon>Eukaryota</taxon>
        <taxon>Viridiplantae</taxon>
        <taxon>Chlorophyta</taxon>
        <taxon>core chlorophytes</taxon>
        <taxon>Chlorophyceae</taxon>
        <taxon>CS clade</taxon>
        <taxon>Sphaeropleales</taxon>
        <taxon>Selenastraceae</taxon>
        <taxon>Raphidocelis</taxon>
    </lineage>
</organism>
<dbReference type="CDD" id="cd18791">
    <property type="entry name" value="SF2_C_RHA"/>
    <property type="match status" value="1"/>
</dbReference>
<dbReference type="PROSITE" id="PS51194">
    <property type="entry name" value="HELICASE_CTER"/>
    <property type="match status" value="1"/>
</dbReference>
<reference evidence="8 9" key="1">
    <citation type="journal article" date="2018" name="Sci. Rep.">
        <title>Raphidocelis subcapitata (=Pseudokirchneriella subcapitata) provides an insight into genome evolution and environmental adaptations in the Sphaeropleales.</title>
        <authorList>
            <person name="Suzuki S."/>
            <person name="Yamaguchi H."/>
            <person name="Nakajima N."/>
            <person name="Kawachi M."/>
        </authorList>
    </citation>
    <scope>NUCLEOTIDE SEQUENCE [LARGE SCALE GENOMIC DNA]</scope>
    <source>
        <strain evidence="8 9">NIES-35</strain>
    </source>
</reference>
<feature type="compositionally biased region" description="Low complexity" evidence="5">
    <location>
        <begin position="500"/>
        <end position="524"/>
    </location>
</feature>
<dbReference type="GO" id="GO:0003676">
    <property type="term" value="F:nucleic acid binding"/>
    <property type="evidence" value="ECO:0007669"/>
    <property type="project" value="InterPro"/>
</dbReference>
<accession>A0A2V0NP80</accession>
<dbReference type="InterPro" id="IPR013689">
    <property type="entry name" value="RNA_helicase_ATP-dep_HrpB_C"/>
</dbReference>
<dbReference type="PANTHER" id="PTHR43519:SF1">
    <property type="entry name" value="ATP-DEPENDENT RNA HELICASE HRPB"/>
    <property type="match status" value="1"/>
</dbReference>
<dbReference type="InterPro" id="IPR001650">
    <property type="entry name" value="Helicase_C-like"/>
</dbReference>
<evidence type="ECO:0000313" key="9">
    <source>
        <dbReference type="Proteomes" id="UP000247498"/>
    </source>
</evidence>
<feature type="region of interest" description="Disordered" evidence="5">
    <location>
        <begin position="499"/>
        <end position="580"/>
    </location>
</feature>
<evidence type="ECO:0000256" key="1">
    <source>
        <dbReference type="ARBA" id="ARBA00022741"/>
    </source>
</evidence>
<keyword evidence="9" id="KW-1185">Reference proteome</keyword>
<dbReference type="PROSITE" id="PS51192">
    <property type="entry name" value="HELICASE_ATP_BIND_1"/>
    <property type="match status" value="1"/>
</dbReference>
<evidence type="ECO:0000256" key="3">
    <source>
        <dbReference type="ARBA" id="ARBA00022806"/>
    </source>
</evidence>
<dbReference type="SMART" id="SM00847">
    <property type="entry name" value="HA2"/>
    <property type="match status" value="1"/>
</dbReference>
<comment type="caution">
    <text evidence="8">The sequence shown here is derived from an EMBL/GenBank/DDBJ whole genome shotgun (WGS) entry which is preliminary data.</text>
</comment>
<dbReference type="Proteomes" id="UP000247498">
    <property type="component" value="Unassembled WGS sequence"/>
</dbReference>
<dbReference type="InParanoid" id="A0A2V0NP80"/>